<dbReference type="InterPro" id="IPR012698">
    <property type="entry name" value="PEnolPyrv_PMutase_core"/>
</dbReference>
<dbReference type="EC" id="5.4.2.9" evidence="2"/>
<dbReference type="AlphaFoldDB" id="A0A1F6NL48"/>
<comment type="similarity">
    <text evidence="3">Belongs to the isocitrate lyase/PEP mutase superfamily. PEP mutase family.</text>
</comment>
<dbReference type="Gene3D" id="3.20.20.60">
    <property type="entry name" value="Phosphoenolpyruvate-binding domains"/>
    <property type="match status" value="1"/>
</dbReference>
<evidence type="ECO:0000256" key="3">
    <source>
        <dbReference type="ARBA" id="ARBA00038455"/>
    </source>
</evidence>
<dbReference type="PANTHER" id="PTHR42905:SF7">
    <property type="entry name" value="PHOSPHOENOLPYRUVATE PHOSPHOMUTASE"/>
    <property type="match status" value="1"/>
</dbReference>
<reference evidence="4 5" key="1">
    <citation type="journal article" date="2016" name="Nat. Commun.">
        <title>Thousands of microbial genomes shed light on interconnected biogeochemical processes in an aquifer system.</title>
        <authorList>
            <person name="Anantharaman K."/>
            <person name="Brown C.T."/>
            <person name="Hug L.A."/>
            <person name="Sharon I."/>
            <person name="Castelle C.J."/>
            <person name="Probst A.J."/>
            <person name="Thomas B.C."/>
            <person name="Singh A."/>
            <person name="Wilkins M.J."/>
            <person name="Karaoz U."/>
            <person name="Brodie E.L."/>
            <person name="Williams K.H."/>
            <person name="Hubbard S.S."/>
            <person name="Banfield J.F."/>
        </authorList>
    </citation>
    <scope>NUCLEOTIDE SEQUENCE [LARGE SCALE GENOMIC DNA]</scope>
</reference>
<dbReference type="NCBIfam" id="TIGR02320">
    <property type="entry name" value="PEP_mutase"/>
    <property type="match status" value="1"/>
</dbReference>
<protein>
    <recommendedName>
        <fullName evidence="2">phosphoenolpyruvate mutase</fullName>
        <ecNumber evidence="2">5.4.2.9</ecNumber>
    </recommendedName>
</protein>
<evidence type="ECO:0000313" key="4">
    <source>
        <dbReference type="EMBL" id="OGH84500.1"/>
    </source>
</evidence>
<sequence length="316" mass="34771">MAKRIVKKNKPVCGSGLAAGYPTFCRIKKLKDLLRTKKIVRILEAHNGLTGLVVENTEVNIEGKNVAFDGMWESSLADALSKGKPDNAVVDTTSRIMTIHEILDVTTKPILVDLNNGGDPEHFGFTVRTMERMGVSAVVIEDKIGLKRNSLFGTDVGQSQDDVDSFCEKIKIGRASRATVDFMVIARIESLILKKGMDDALARAQAYIRAGADGILIHSKEKTPDEILEFCKRYKKITKTIPLVVVPTTYNTITEAQLVSAGVKMVIYANHLIRSAYPAMLQAAETILKNGRSFETDEFCTPIAEIINLIPFSDRG</sequence>
<keyword evidence="1" id="KW-0413">Isomerase</keyword>
<dbReference type="Pfam" id="PF13714">
    <property type="entry name" value="PEP_mutase"/>
    <property type="match status" value="1"/>
</dbReference>
<keyword evidence="4" id="KW-0670">Pyruvate</keyword>
<comment type="caution">
    <text evidence="4">The sequence shown here is derived from an EMBL/GenBank/DDBJ whole genome shotgun (WGS) entry which is preliminary data.</text>
</comment>
<dbReference type="InterPro" id="IPR015813">
    <property type="entry name" value="Pyrv/PenolPyrv_kinase-like_dom"/>
</dbReference>
<gene>
    <name evidence="4" type="ORF">A2261_01750</name>
</gene>
<accession>A0A1F6NL48</accession>
<dbReference type="CDD" id="cd00377">
    <property type="entry name" value="ICL_PEPM"/>
    <property type="match status" value="1"/>
</dbReference>
<dbReference type="GO" id="GO:0050188">
    <property type="term" value="F:phosphoenolpyruvate mutase activity"/>
    <property type="evidence" value="ECO:0007669"/>
    <property type="project" value="UniProtKB-EC"/>
</dbReference>
<dbReference type="EMBL" id="MFQR01000016">
    <property type="protein sequence ID" value="OGH84500.1"/>
    <property type="molecule type" value="Genomic_DNA"/>
</dbReference>
<dbReference type="Proteomes" id="UP000177803">
    <property type="component" value="Unassembled WGS sequence"/>
</dbReference>
<dbReference type="PANTHER" id="PTHR42905">
    <property type="entry name" value="PHOSPHOENOLPYRUVATE CARBOXYLASE"/>
    <property type="match status" value="1"/>
</dbReference>
<dbReference type="InterPro" id="IPR039556">
    <property type="entry name" value="ICL/PEPM"/>
</dbReference>
<dbReference type="SUPFAM" id="SSF51621">
    <property type="entry name" value="Phosphoenolpyruvate/pyruvate domain"/>
    <property type="match status" value="1"/>
</dbReference>
<name>A0A1F6NL48_9BACT</name>
<dbReference type="InterPro" id="IPR040442">
    <property type="entry name" value="Pyrv_kinase-like_dom_sf"/>
</dbReference>
<evidence type="ECO:0000256" key="2">
    <source>
        <dbReference type="ARBA" id="ARBA00024063"/>
    </source>
</evidence>
<organism evidence="4 5">
    <name type="scientific">Candidatus Magasanikbacteria bacterium RIFOXYA2_FULL_44_8</name>
    <dbReference type="NCBI Taxonomy" id="1798696"/>
    <lineage>
        <taxon>Bacteria</taxon>
        <taxon>Candidatus Magasanikiibacteriota</taxon>
    </lineage>
</organism>
<evidence type="ECO:0000256" key="1">
    <source>
        <dbReference type="ARBA" id="ARBA00023235"/>
    </source>
</evidence>
<proteinExistence type="inferred from homology"/>
<evidence type="ECO:0000313" key="5">
    <source>
        <dbReference type="Proteomes" id="UP000177803"/>
    </source>
</evidence>